<feature type="transmembrane region" description="Helical" evidence="1">
    <location>
        <begin position="37"/>
        <end position="56"/>
    </location>
</feature>
<dbReference type="Proteomes" id="UP000831068">
    <property type="component" value="Chromosome"/>
</dbReference>
<evidence type="ECO:0000256" key="1">
    <source>
        <dbReference type="SAM" id="Phobius"/>
    </source>
</evidence>
<name>A0ABY4BH20_9FLAO</name>
<accession>A0ABY4BH20</accession>
<protein>
    <recommendedName>
        <fullName evidence="4">DUF1003 domain-containing protein</fullName>
    </recommendedName>
</protein>
<organism evidence="2 3">
    <name type="scientific">Chryseobacterium oryzae</name>
    <dbReference type="NCBI Taxonomy" id="2929799"/>
    <lineage>
        <taxon>Bacteria</taxon>
        <taxon>Pseudomonadati</taxon>
        <taxon>Bacteroidota</taxon>
        <taxon>Flavobacteriia</taxon>
        <taxon>Flavobacteriales</taxon>
        <taxon>Weeksellaceae</taxon>
        <taxon>Chryseobacterium group</taxon>
        <taxon>Chryseobacterium</taxon>
    </lineage>
</organism>
<reference evidence="2 3" key="1">
    <citation type="submission" date="2022-03" db="EMBL/GenBank/DDBJ databases">
        <title>Chryseobacterium sp. isolated from the Andong Sikhe.</title>
        <authorList>
            <person name="Won M."/>
            <person name="Kim S.-J."/>
            <person name="Kwon S.-W."/>
        </authorList>
    </citation>
    <scope>NUCLEOTIDE SEQUENCE [LARGE SCALE GENOMIC DNA]</scope>
    <source>
        <strain evidence="2 3">ADR-1</strain>
    </source>
</reference>
<evidence type="ECO:0000313" key="2">
    <source>
        <dbReference type="EMBL" id="UOE37021.1"/>
    </source>
</evidence>
<gene>
    <name evidence="2" type="ORF">MTP08_08045</name>
</gene>
<evidence type="ECO:0008006" key="4">
    <source>
        <dbReference type="Google" id="ProtNLM"/>
    </source>
</evidence>
<keyword evidence="1" id="KW-1133">Transmembrane helix</keyword>
<evidence type="ECO:0000313" key="3">
    <source>
        <dbReference type="Proteomes" id="UP000831068"/>
    </source>
</evidence>
<feature type="transmembrane region" description="Helical" evidence="1">
    <location>
        <begin position="62"/>
        <end position="82"/>
    </location>
</feature>
<keyword evidence="1" id="KW-0812">Transmembrane</keyword>
<dbReference type="RefSeq" id="WP_243575533.1">
    <property type="nucleotide sequence ID" value="NZ_CP094529.1"/>
</dbReference>
<keyword evidence="3" id="KW-1185">Reference proteome</keyword>
<dbReference type="EMBL" id="CP094529">
    <property type="protein sequence ID" value="UOE37021.1"/>
    <property type="molecule type" value="Genomic_DNA"/>
</dbReference>
<proteinExistence type="predicted"/>
<sequence>MELNEIIQNDYVDKIILTLIPIILKGIFGNKTETKKYLNIFINYLLPTITIIWINLDESISLNKLTTTLIVFNFAFILLSFLNQTLIKHYKMISTFTEAETDKVKQINHVNEVQIEKVKAINDNQKYILGELSKINDRIIKYFTEK</sequence>
<keyword evidence="1" id="KW-0472">Membrane</keyword>